<protein>
    <submittedName>
        <fullName evidence="3">Uncharacterized protein</fullName>
    </submittedName>
</protein>
<feature type="compositionally biased region" description="Low complexity" evidence="1">
    <location>
        <begin position="100"/>
        <end position="110"/>
    </location>
</feature>
<sequence length="146" mass="14593">AAARPSGPAHPGAPAPAPAPAQPGQRREFAAAGARPAGPAGPAYRSPGQPYAVPFDPRPEPPKERNKPRTAVRGLAPMVLLACAIVILAVAAFCTGGGSSSHKSTPTPSSVFGTSAPLAPAVHTTSPDPTVPPETPGKVCYPLQPC</sequence>
<dbReference type="AlphaFoldDB" id="A0A3M2KZL5"/>
<evidence type="ECO:0000313" key="3">
    <source>
        <dbReference type="EMBL" id="RMI27748.1"/>
    </source>
</evidence>
<dbReference type="Proteomes" id="UP000279275">
    <property type="component" value="Unassembled WGS sequence"/>
</dbReference>
<organism evidence="3 4">
    <name type="scientific">Nocardia stercoris</name>
    <dbReference type="NCBI Taxonomy" id="2483361"/>
    <lineage>
        <taxon>Bacteria</taxon>
        <taxon>Bacillati</taxon>
        <taxon>Actinomycetota</taxon>
        <taxon>Actinomycetes</taxon>
        <taxon>Mycobacteriales</taxon>
        <taxon>Nocardiaceae</taxon>
        <taxon>Nocardia</taxon>
    </lineage>
</organism>
<evidence type="ECO:0000256" key="2">
    <source>
        <dbReference type="SAM" id="Phobius"/>
    </source>
</evidence>
<feature type="non-terminal residue" evidence="3">
    <location>
        <position position="1"/>
    </location>
</feature>
<keyword evidence="2" id="KW-0472">Membrane</keyword>
<gene>
    <name evidence="3" type="ORF">EBN03_33065</name>
</gene>
<dbReference type="EMBL" id="RFFH01000032">
    <property type="protein sequence ID" value="RMI27748.1"/>
    <property type="molecule type" value="Genomic_DNA"/>
</dbReference>
<comment type="caution">
    <text evidence="3">The sequence shown here is derived from an EMBL/GenBank/DDBJ whole genome shotgun (WGS) entry which is preliminary data.</text>
</comment>
<feature type="transmembrane region" description="Helical" evidence="2">
    <location>
        <begin position="75"/>
        <end position="93"/>
    </location>
</feature>
<feature type="compositionally biased region" description="Basic and acidic residues" evidence="1">
    <location>
        <begin position="57"/>
        <end position="67"/>
    </location>
</feature>
<name>A0A3M2KZL5_9NOCA</name>
<keyword evidence="4" id="KW-1185">Reference proteome</keyword>
<feature type="compositionally biased region" description="Low complexity" evidence="1">
    <location>
        <begin position="30"/>
        <end position="48"/>
    </location>
</feature>
<feature type="compositionally biased region" description="Low complexity" evidence="1">
    <location>
        <begin position="1"/>
        <end position="10"/>
    </location>
</feature>
<feature type="region of interest" description="Disordered" evidence="1">
    <location>
        <begin position="1"/>
        <end position="70"/>
    </location>
</feature>
<feature type="region of interest" description="Disordered" evidence="1">
    <location>
        <begin position="96"/>
        <end position="136"/>
    </location>
</feature>
<evidence type="ECO:0000313" key="4">
    <source>
        <dbReference type="Proteomes" id="UP000279275"/>
    </source>
</evidence>
<reference evidence="3 4" key="1">
    <citation type="submission" date="2018-10" db="EMBL/GenBank/DDBJ databases">
        <title>Isolation from cow dung.</title>
        <authorList>
            <person name="Ling L."/>
        </authorList>
    </citation>
    <scope>NUCLEOTIDE SEQUENCE [LARGE SCALE GENOMIC DNA]</scope>
    <source>
        <strain evidence="3 4">NEAU-LL90</strain>
    </source>
</reference>
<evidence type="ECO:0000256" key="1">
    <source>
        <dbReference type="SAM" id="MobiDB-lite"/>
    </source>
</evidence>
<feature type="compositionally biased region" description="Pro residues" evidence="1">
    <location>
        <begin position="11"/>
        <end position="21"/>
    </location>
</feature>
<keyword evidence="2" id="KW-1133">Transmembrane helix</keyword>
<accession>A0A3M2KZL5</accession>
<proteinExistence type="predicted"/>
<keyword evidence="2" id="KW-0812">Transmembrane</keyword>